<sequence>MTPLSIQDQPVSPISKLDNYLLWLIFSINSVWSEDRVRTAVYKHPKNALTTTRRSSQVCSFWRAILLASPKIWGNCIDVGMPGWQSTEWRDEVIRRTGKALLSVYNTGDHRIALNTSQRTFVLYLIQNHWRRIRVFHVVLRSAEVFNDPIARNAFASPAPNLEVFSMESNSDSSIIIHFEKDTYLFGNDAPVLTKFAMFNDPLIYIKRRPFPAVLRTASLRHLHLCFGTRTEVAIGDILSSCRQIRCLEELTLEMYCHTENAHPPSSSIILPNLRLIQVRHRGIEMYSGFLARINAHAECILRIISYLDYVAQNPGIEDMQHVLARYTNTFFYRHMNNPKGVREFDLSMQLRGSRGDLTVTLETDKYTENSFYEIHSFPSNSLCGLLDAISSFNNFPNTIVCARLYLSNIARIYVGPPPEYQHLGNIDPPICASFLKLFQALVSISDLTTNIDGLLALFRMTDYLAYIPFPLLQTIHLQSQYRPCQFKISQLDFWNGVMEPFLNLRQLLHAAPVKTLSLGEDRHSLDLKNLQCLDRFVGLKVVWKNADGEVTEYICGHINSNELLL</sequence>
<protein>
    <recommendedName>
        <fullName evidence="3">F-box domain-containing protein</fullName>
    </recommendedName>
</protein>
<evidence type="ECO:0000313" key="2">
    <source>
        <dbReference type="Proteomes" id="UP000807469"/>
    </source>
</evidence>
<organism evidence="1 2">
    <name type="scientific">Pholiota conissans</name>
    <dbReference type="NCBI Taxonomy" id="109636"/>
    <lineage>
        <taxon>Eukaryota</taxon>
        <taxon>Fungi</taxon>
        <taxon>Dikarya</taxon>
        <taxon>Basidiomycota</taxon>
        <taxon>Agaricomycotina</taxon>
        <taxon>Agaricomycetes</taxon>
        <taxon>Agaricomycetidae</taxon>
        <taxon>Agaricales</taxon>
        <taxon>Agaricineae</taxon>
        <taxon>Strophariaceae</taxon>
        <taxon>Pholiota</taxon>
    </lineage>
</organism>
<gene>
    <name evidence="1" type="ORF">BDN70DRAFT_898572</name>
</gene>
<dbReference type="AlphaFoldDB" id="A0A9P5YS84"/>
<comment type="caution">
    <text evidence="1">The sequence shown here is derived from an EMBL/GenBank/DDBJ whole genome shotgun (WGS) entry which is preliminary data.</text>
</comment>
<reference evidence="1" key="1">
    <citation type="submission" date="2020-11" db="EMBL/GenBank/DDBJ databases">
        <authorList>
            <consortium name="DOE Joint Genome Institute"/>
            <person name="Ahrendt S."/>
            <person name="Riley R."/>
            <person name="Andreopoulos W."/>
            <person name="Labutti K."/>
            <person name="Pangilinan J."/>
            <person name="Ruiz-Duenas F.J."/>
            <person name="Barrasa J.M."/>
            <person name="Sanchez-Garcia M."/>
            <person name="Camarero S."/>
            <person name="Miyauchi S."/>
            <person name="Serrano A."/>
            <person name="Linde D."/>
            <person name="Babiker R."/>
            <person name="Drula E."/>
            <person name="Ayuso-Fernandez I."/>
            <person name="Pacheco R."/>
            <person name="Padilla G."/>
            <person name="Ferreira P."/>
            <person name="Barriuso J."/>
            <person name="Kellner H."/>
            <person name="Castanera R."/>
            <person name="Alfaro M."/>
            <person name="Ramirez L."/>
            <person name="Pisabarro A.G."/>
            <person name="Kuo A."/>
            <person name="Tritt A."/>
            <person name="Lipzen A."/>
            <person name="He G."/>
            <person name="Yan M."/>
            <person name="Ng V."/>
            <person name="Cullen D."/>
            <person name="Martin F."/>
            <person name="Rosso M.-N."/>
            <person name="Henrissat B."/>
            <person name="Hibbett D."/>
            <person name="Martinez A.T."/>
            <person name="Grigoriev I.V."/>
        </authorList>
    </citation>
    <scope>NUCLEOTIDE SEQUENCE</scope>
    <source>
        <strain evidence="1">CIRM-BRFM 674</strain>
    </source>
</reference>
<accession>A0A9P5YS84</accession>
<keyword evidence="2" id="KW-1185">Reference proteome</keyword>
<proteinExistence type="predicted"/>
<evidence type="ECO:0000313" key="1">
    <source>
        <dbReference type="EMBL" id="KAF9474918.1"/>
    </source>
</evidence>
<name>A0A9P5YS84_9AGAR</name>
<dbReference type="EMBL" id="MU155355">
    <property type="protein sequence ID" value="KAF9474918.1"/>
    <property type="molecule type" value="Genomic_DNA"/>
</dbReference>
<evidence type="ECO:0008006" key="3">
    <source>
        <dbReference type="Google" id="ProtNLM"/>
    </source>
</evidence>
<dbReference type="Proteomes" id="UP000807469">
    <property type="component" value="Unassembled WGS sequence"/>
</dbReference>